<name>A0A418X8C6_9PSED</name>
<sequence>MTADERLAFIRSTAETRNQSHRDLTPFTLYRLGWFIPCDSPSNRHVSARAVDRPLVELDSRHGKGSQHWHQLDKAIRALALTTSTERMDKASALPPAGIGDRPRYSQPVTLVGLWTRWEPCEPLHLVDALVGLDEVIKTMASRYVEADDGDTQSEKFLVMHKLTVIVAICRSADETTHTRAAGNTRGREVLP</sequence>
<comment type="caution">
    <text evidence="1">The sequence shown here is derived from an EMBL/GenBank/DDBJ whole genome shotgun (WGS) entry which is preliminary data.</text>
</comment>
<proteinExistence type="predicted"/>
<evidence type="ECO:0000313" key="1">
    <source>
        <dbReference type="EMBL" id="RJG08623.1"/>
    </source>
</evidence>
<accession>A0A418X8C6</accession>
<reference evidence="1 3" key="1">
    <citation type="submission" date="2018-09" db="EMBL/GenBank/DDBJ databases">
        <authorList>
            <person name="Zhu H."/>
        </authorList>
    </citation>
    <scope>NUCLEOTIDE SEQUENCE [LARGE SCALE GENOMIC DNA]</scope>
    <source>
        <strain evidence="1 3">K1S02-6</strain>
    </source>
</reference>
<dbReference type="Proteomes" id="UP000284021">
    <property type="component" value="Unassembled WGS sequence"/>
</dbReference>
<dbReference type="RefSeq" id="WP_119956432.1">
    <property type="nucleotide sequence ID" value="NZ_QYUR01000008.1"/>
</dbReference>
<dbReference type="EMBL" id="QYUR01000008">
    <property type="protein sequence ID" value="RJG08623.1"/>
    <property type="molecule type" value="Genomic_DNA"/>
</dbReference>
<keyword evidence="3" id="KW-1185">Reference proteome</keyword>
<dbReference type="AlphaFoldDB" id="A0A418X8C6"/>
<gene>
    <name evidence="1" type="ORF">D3879_22225</name>
    <name evidence="2" type="ORF">D3879_22300</name>
</gene>
<protein>
    <submittedName>
        <fullName evidence="1">Uncharacterized protein</fullName>
    </submittedName>
</protein>
<evidence type="ECO:0000313" key="3">
    <source>
        <dbReference type="Proteomes" id="UP000284021"/>
    </source>
</evidence>
<dbReference type="EMBL" id="QYUR01000008">
    <property type="protein sequence ID" value="RJG08629.1"/>
    <property type="molecule type" value="Genomic_DNA"/>
</dbReference>
<organism evidence="1 3">
    <name type="scientific">Pseudomonas cavernicola</name>
    <dbReference type="NCBI Taxonomy" id="2320866"/>
    <lineage>
        <taxon>Bacteria</taxon>
        <taxon>Pseudomonadati</taxon>
        <taxon>Pseudomonadota</taxon>
        <taxon>Gammaproteobacteria</taxon>
        <taxon>Pseudomonadales</taxon>
        <taxon>Pseudomonadaceae</taxon>
        <taxon>Pseudomonas</taxon>
    </lineage>
</organism>
<evidence type="ECO:0000313" key="2">
    <source>
        <dbReference type="EMBL" id="RJG08629.1"/>
    </source>
</evidence>